<name>A0A0D3IUC7_EMIH1</name>
<feature type="binding site" evidence="5">
    <location>
        <position position="16"/>
    </location>
    <ligand>
        <name>S-adenosyl-L-methionine</name>
        <dbReference type="ChEBI" id="CHEBI:59789"/>
    </ligand>
</feature>
<dbReference type="PANTHER" id="PTHR11727">
    <property type="entry name" value="DIMETHYLADENOSINE TRANSFERASE"/>
    <property type="match status" value="1"/>
</dbReference>
<protein>
    <recommendedName>
        <fullName evidence="6">rRNA adenine N(6)-methyltransferase</fullName>
        <ecNumber evidence="6">2.1.1.-</ecNumber>
    </recommendedName>
</protein>
<reference evidence="8" key="1">
    <citation type="journal article" date="2013" name="Nature">
        <title>Pan genome of the phytoplankton Emiliania underpins its global distribution.</title>
        <authorList>
            <person name="Read B.A."/>
            <person name="Kegel J."/>
            <person name="Klute M.J."/>
            <person name="Kuo A."/>
            <person name="Lefebvre S.C."/>
            <person name="Maumus F."/>
            <person name="Mayer C."/>
            <person name="Miller J."/>
            <person name="Monier A."/>
            <person name="Salamov A."/>
            <person name="Young J."/>
            <person name="Aguilar M."/>
            <person name="Claverie J.M."/>
            <person name="Frickenhaus S."/>
            <person name="Gonzalez K."/>
            <person name="Herman E.K."/>
            <person name="Lin Y.C."/>
            <person name="Napier J."/>
            <person name="Ogata H."/>
            <person name="Sarno A.F."/>
            <person name="Shmutz J."/>
            <person name="Schroeder D."/>
            <person name="de Vargas C."/>
            <person name="Verret F."/>
            <person name="von Dassow P."/>
            <person name="Valentin K."/>
            <person name="Van de Peer Y."/>
            <person name="Wheeler G."/>
            <person name="Dacks J.B."/>
            <person name="Delwiche C.F."/>
            <person name="Dyhrman S.T."/>
            <person name="Glockner G."/>
            <person name="John U."/>
            <person name="Richards T."/>
            <person name="Worden A.Z."/>
            <person name="Zhang X."/>
            <person name="Grigoriev I.V."/>
            <person name="Allen A.E."/>
            <person name="Bidle K."/>
            <person name="Borodovsky M."/>
            <person name="Bowler C."/>
            <person name="Brownlee C."/>
            <person name="Cock J.M."/>
            <person name="Elias M."/>
            <person name="Gladyshev V.N."/>
            <person name="Groth M."/>
            <person name="Guda C."/>
            <person name="Hadaegh A."/>
            <person name="Iglesias-Rodriguez M.D."/>
            <person name="Jenkins J."/>
            <person name="Jones B.M."/>
            <person name="Lawson T."/>
            <person name="Leese F."/>
            <person name="Lindquist E."/>
            <person name="Lobanov A."/>
            <person name="Lomsadze A."/>
            <person name="Malik S.B."/>
            <person name="Marsh M.E."/>
            <person name="Mackinder L."/>
            <person name="Mock T."/>
            <person name="Mueller-Roeber B."/>
            <person name="Pagarete A."/>
            <person name="Parker M."/>
            <person name="Probert I."/>
            <person name="Quesneville H."/>
            <person name="Raines C."/>
            <person name="Rensing S.A."/>
            <person name="Riano-Pachon D.M."/>
            <person name="Richier S."/>
            <person name="Rokitta S."/>
            <person name="Shiraiwa Y."/>
            <person name="Soanes D.M."/>
            <person name="van der Giezen M."/>
            <person name="Wahlund T.M."/>
            <person name="Williams B."/>
            <person name="Wilson W."/>
            <person name="Wolfe G."/>
            <person name="Wurch L.L."/>
        </authorList>
    </citation>
    <scope>NUCLEOTIDE SEQUENCE</scope>
</reference>
<feature type="binding site" evidence="5">
    <location>
        <position position="97"/>
    </location>
    <ligand>
        <name>S-adenosyl-L-methionine</name>
        <dbReference type="ChEBI" id="CHEBI:59789"/>
    </ligand>
</feature>
<evidence type="ECO:0000256" key="6">
    <source>
        <dbReference type="RuleBase" id="RU362106"/>
    </source>
</evidence>
<keyword evidence="1 5" id="KW-0489">Methyltransferase</keyword>
<keyword evidence="8" id="KW-1185">Reference proteome</keyword>
<dbReference type="STRING" id="2903.R1BYK4"/>
<keyword evidence="3 5" id="KW-0949">S-adenosyl-L-methionine</keyword>
<dbReference type="InterPro" id="IPR029063">
    <property type="entry name" value="SAM-dependent_MTases_sf"/>
</dbReference>
<dbReference type="PROSITE" id="PS51689">
    <property type="entry name" value="SAM_RNA_A_N6_MT"/>
    <property type="match status" value="1"/>
</dbReference>
<dbReference type="eggNOG" id="KOG0820">
    <property type="taxonomic scope" value="Eukaryota"/>
</dbReference>
<dbReference type="GeneID" id="17260995"/>
<comment type="similarity">
    <text evidence="5 6">Belongs to the class I-like SAM-binding methyltransferase superfamily. rRNA adenine N(6)-methyltransferase family.</text>
</comment>
<dbReference type="Gene3D" id="3.40.50.150">
    <property type="entry name" value="Vaccinia Virus protein VP39"/>
    <property type="match status" value="1"/>
</dbReference>
<dbReference type="KEGG" id="ehx:EMIHUDRAFT_197460"/>
<dbReference type="Pfam" id="PF00398">
    <property type="entry name" value="RrnaAD"/>
    <property type="match status" value="1"/>
</dbReference>
<evidence type="ECO:0000313" key="7">
    <source>
        <dbReference type="EnsemblProtists" id="EOD14862"/>
    </source>
</evidence>
<dbReference type="EnsemblProtists" id="EOD14862">
    <property type="protein sequence ID" value="EOD14862"/>
    <property type="gene ID" value="EMIHUDRAFT_197460"/>
</dbReference>
<proteinExistence type="inferred from homology"/>
<dbReference type="PaxDb" id="2903-EOD14862"/>
<dbReference type="GO" id="GO:0000179">
    <property type="term" value="F:rRNA (adenine-N6,N6-)-dimethyltransferase activity"/>
    <property type="evidence" value="ECO:0007669"/>
    <property type="project" value="UniProtKB-UniRule"/>
</dbReference>
<dbReference type="HOGENOM" id="CLU_1613865_0_0_1"/>
<evidence type="ECO:0000256" key="4">
    <source>
        <dbReference type="ARBA" id="ARBA00022884"/>
    </source>
</evidence>
<keyword evidence="6" id="KW-0698">rRNA processing</keyword>
<keyword evidence="2 5" id="KW-0808">Transferase</keyword>
<evidence type="ECO:0000313" key="8">
    <source>
        <dbReference type="Proteomes" id="UP000013827"/>
    </source>
</evidence>
<reference evidence="7" key="2">
    <citation type="submission" date="2024-10" db="UniProtKB">
        <authorList>
            <consortium name="EnsemblProtists"/>
        </authorList>
    </citation>
    <scope>IDENTIFICATION</scope>
</reference>
<dbReference type="SUPFAM" id="SSF53335">
    <property type="entry name" value="S-adenosyl-L-methionine-dependent methyltransferases"/>
    <property type="match status" value="1"/>
</dbReference>
<evidence type="ECO:0000256" key="1">
    <source>
        <dbReference type="ARBA" id="ARBA00022603"/>
    </source>
</evidence>
<dbReference type="InterPro" id="IPR001737">
    <property type="entry name" value="KsgA/Erm"/>
</dbReference>
<dbReference type="RefSeq" id="XP_005767291.1">
    <property type="nucleotide sequence ID" value="XM_005767234.1"/>
</dbReference>
<accession>A0A0D3IUC7</accession>
<feature type="binding site" evidence="5">
    <location>
        <position position="41"/>
    </location>
    <ligand>
        <name>S-adenosyl-L-methionine</name>
        <dbReference type="ChEBI" id="CHEBI:59789"/>
    </ligand>
</feature>
<evidence type="ECO:0000256" key="2">
    <source>
        <dbReference type="ARBA" id="ARBA00022679"/>
    </source>
</evidence>
<evidence type="ECO:0000256" key="5">
    <source>
        <dbReference type="PROSITE-ProRule" id="PRU01026"/>
    </source>
</evidence>
<organism evidence="7 8">
    <name type="scientific">Emiliania huxleyi (strain CCMP1516)</name>
    <dbReference type="NCBI Taxonomy" id="280463"/>
    <lineage>
        <taxon>Eukaryota</taxon>
        <taxon>Haptista</taxon>
        <taxon>Haptophyta</taxon>
        <taxon>Prymnesiophyceae</taxon>
        <taxon>Isochrysidales</taxon>
        <taxon>Noelaerhabdaceae</taxon>
        <taxon>Emiliania</taxon>
    </lineage>
</organism>
<dbReference type="Proteomes" id="UP000013827">
    <property type="component" value="Unassembled WGS sequence"/>
</dbReference>
<sequence length="165" mass="18305">MPKEIKLQHSLGQHLLKNPLVTAAMIEKASIKSTDVVLEIGPGTGNLTLKLLEAAKKALASAHRLAHTNRTRALRPAPPPHTARHMRRSREWVVAVEHDGRMVVELQKRLHGTAEGRRLQLIHADVMKVLEETGFAEERTAKLDQDDFLRLLAAFNAVGIHFAGC</sequence>
<keyword evidence="4 5" id="KW-0694">RNA-binding</keyword>
<dbReference type="GO" id="GO:0003723">
    <property type="term" value="F:RNA binding"/>
    <property type="evidence" value="ECO:0007669"/>
    <property type="project" value="UniProtKB-UniRule"/>
</dbReference>
<dbReference type="EC" id="2.1.1.-" evidence="6"/>
<dbReference type="PANTHER" id="PTHR11727:SF7">
    <property type="entry name" value="DIMETHYLADENOSINE TRANSFERASE-RELATED"/>
    <property type="match status" value="1"/>
</dbReference>
<evidence type="ECO:0000256" key="3">
    <source>
        <dbReference type="ARBA" id="ARBA00022691"/>
    </source>
</evidence>
<feature type="binding site" evidence="5">
    <location>
        <position position="14"/>
    </location>
    <ligand>
        <name>S-adenosyl-L-methionine</name>
        <dbReference type="ChEBI" id="CHEBI:59789"/>
    </ligand>
</feature>
<feature type="binding site" evidence="5">
    <location>
        <position position="125"/>
    </location>
    <ligand>
        <name>S-adenosyl-L-methionine</name>
        <dbReference type="ChEBI" id="CHEBI:59789"/>
    </ligand>
</feature>
<comment type="caution">
    <text evidence="5">Lacks conserved residue(s) required for the propagation of feature annotation.</text>
</comment>
<dbReference type="AlphaFoldDB" id="A0A0D3IUC7"/>